<accession>T1GTK0</accession>
<dbReference type="InterPro" id="IPR000276">
    <property type="entry name" value="GPCR_Rhodpsn"/>
</dbReference>
<organism evidence="11 12">
    <name type="scientific">Megaselia scalaris</name>
    <name type="common">Humpbacked fly</name>
    <name type="synonym">Phora scalaris</name>
    <dbReference type="NCBI Taxonomy" id="36166"/>
    <lineage>
        <taxon>Eukaryota</taxon>
        <taxon>Metazoa</taxon>
        <taxon>Ecdysozoa</taxon>
        <taxon>Arthropoda</taxon>
        <taxon>Hexapoda</taxon>
        <taxon>Insecta</taxon>
        <taxon>Pterygota</taxon>
        <taxon>Neoptera</taxon>
        <taxon>Endopterygota</taxon>
        <taxon>Diptera</taxon>
        <taxon>Brachycera</taxon>
        <taxon>Muscomorpha</taxon>
        <taxon>Platypezoidea</taxon>
        <taxon>Phoridae</taxon>
        <taxon>Megaseliini</taxon>
        <taxon>Megaselia</taxon>
    </lineage>
</organism>
<keyword evidence="3 10" id="KW-0812">Transmembrane</keyword>
<feature type="transmembrane region" description="Helical" evidence="10">
    <location>
        <begin position="7"/>
        <end position="26"/>
    </location>
</feature>
<dbReference type="STRING" id="36166.T1GTK0"/>
<dbReference type="EnsemblMetazoa" id="MESCA007034-RA">
    <property type="protein sequence ID" value="MESCA007034-PA"/>
    <property type="gene ID" value="MESCA007034"/>
</dbReference>
<comment type="subcellular location">
    <subcellularLocation>
        <location evidence="1">Cell membrane</location>
        <topology evidence="1">Multi-pass membrane protein</topology>
    </subcellularLocation>
</comment>
<evidence type="ECO:0000256" key="3">
    <source>
        <dbReference type="ARBA" id="ARBA00022692"/>
    </source>
</evidence>
<evidence type="ECO:0000256" key="9">
    <source>
        <dbReference type="SAM" id="MobiDB-lite"/>
    </source>
</evidence>
<dbReference type="HOGENOM" id="CLU_1543885_0_0_1"/>
<evidence type="ECO:0000256" key="2">
    <source>
        <dbReference type="ARBA" id="ARBA00022475"/>
    </source>
</evidence>
<dbReference type="AlphaFoldDB" id="T1GTK0"/>
<keyword evidence="5" id="KW-0297">G-protein coupled receptor</keyword>
<keyword evidence="4 10" id="KW-1133">Transmembrane helix</keyword>
<dbReference type="Pfam" id="PF00001">
    <property type="entry name" value="7tm_1"/>
    <property type="match status" value="1"/>
</dbReference>
<feature type="compositionally biased region" description="Low complexity" evidence="9">
    <location>
        <begin position="134"/>
        <end position="143"/>
    </location>
</feature>
<dbReference type="GO" id="GO:0005886">
    <property type="term" value="C:plasma membrane"/>
    <property type="evidence" value="ECO:0007669"/>
    <property type="project" value="UniProtKB-SubCell"/>
</dbReference>
<keyword evidence="8" id="KW-0807">Transducer</keyword>
<evidence type="ECO:0000313" key="11">
    <source>
        <dbReference type="EnsemblMetazoa" id="MESCA007034-PA"/>
    </source>
</evidence>
<dbReference type="SUPFAM" id="SSF81321">
    <property type="entry name" value="Family A G protein-coupled receptor-like"/>
    <property type="match status" value="1"/>
</dbReference>
<evidence type="ECO:0000256" key="1">
    <source>
        <dbReference type="ARBA" id="ARBA00004651"/>
    </source>
</evidence>
<feature type="region of interest" description="Disordered" evidence="9">
    <location>
        <begin position="124"/>
        <end position="174"/>
    </location>
</feature>
<keyword evidence="7" id="KW-0675">Receptor</keyword>
<evidence type="ECO:0008006" key="13">
    <source>
        <dbReference type="Google" id="ProtNLM"/>
    </source>
</evidence>
<keyword evidence="2" id="KW-1003">Cell membrane</keyword>
<reference evidence="12" key="1">
    <citation type="submission" date="2013-02" db="EMBL/GenBank/DDBJ databases">
        <authorList>
            <person name="Hughes D."/>
        </authorList>
    </citation>
    <scope>NUCLEOTIDE SEQUENCE</scope>
    <source>
        <strain>Durham</strain>
        <strain evidence="12">NC isolate 2 -- Noor lab</strain>
    </source>
</reference>
<feature type="compositionally biased region" description="Polar residues" evidence="9">
    <location>
        <begin position="155"/>
        <end position="164"/>
    </location>
</feature>
<evidence type="ECO:0000256" key="5">
    <source>
        <dbReference type="ARBA" id="ARBA00023040"/>
    </source>
</evidence>
<dbReference type="Gene3D" id="1.20.1070.10">
    <property type="entry name" value="Rhodopsin 7-helix transmembrane proteins"/>
    <property type="match status" value="1"/>
</dbReference>
<evidence type="ECO:0000256" key="7">
    <source>
        <dbReference type="ARBA" id="ARBA00023170"/>
    </source>
</evidence>
<evidence type="ECO:0000256" key="4">
    <source>
        <dbReference type="ARBA" id="ARBA00022989"/>
    </source>
</evidence>
<protein>
    <recommendedName>
        <fullName evidence="13">G-protein coupled receptors family 1 profile domain-containing protein</fullName>
    </recommendedName>
</protein>
<proteinExistence type="predicted"/>
<evidence type="ECO:0000313" key="12">
    <source>
        <dbReference type="Proteomes" id="UP000015102"/>
    </source>
</evidence>
<keyword evidence="12" id="KW-1185">Reference proteome</keyword>
<sequence length="174" mass="19812">MYRNRYLGLMIAATWLGAFSALIPTWRGKWGRFGLDKEIGSCSILPDKNETSPKELLFTMAFLVPCFCIIICYARIFYIVRKTALKSHKDTSLTSSSFRLAQGKNSKSMPQNLNHSNHCLINKHSKSSREENSENSSSVSTSSGYPVNHEKHDLNLQTNKSNRPYLTKVREDEM</sequence>
<keyword evidence="6 10" id="KW-0472">Membrane</keyword>
<feature type="transmembrane region" description="Helical" evidence="10">
    <location>
        <begin position="56"/>
        <end position="80"/>
    </location>
</feature>
<evidence type="ECO:0000256" key="10">
    <source>
        <dbReference type="SAM" id="Phobius"/>
    </source>
</evidence>
<name>T1GTK0_MEGSC</name>
<evidence type="ECO:0000256" key="8">
    <source>
        <dbReference type="ARBA" id="ARBA00023224"/>
    </source>
</evidence>
<evidence type="ECO:0000256" key="6">
    <source>
        <dbReference type="ARBA" id="ARBA00023136"/>
    </source>
</evidence>
<dbReference type="Proteomes" id="UP000015102">
    <property type="component" value="Unassembled WGS sequence"/>
</dbReference>
<dbReference type="PANTHER" id="PTHR24228">
    <property type="entry name" value="B2 BRADYKININ RECEPTOR/ANGIOTENSIN II RECEPTOR"/>
    <property type="match status" value="1"/>
</dbReference>
<dbReference type="EMBL" id="CAQQ02184635">
    <property type="status" value="NOT_ANNOTATED_CDS"/>
    <property type="molecule type" value="Genomic_DNA"/>
</dbReference>
<dbReference type="PANTHER" id="PTHR24228:SF74">
    <property type="entry name" value="G-PROTEIN COUPLED RECEPTORS FAMILY 1 PROFILE DOMAIN-CONTAINING PROTEIN"/>
    <property type="match status" value="1"/>
</dbReference>
<dbReference type="GO" id="GO:0004930">
    <property type="term" value="F:G protein-coupled receptor activity"/>
    <property type="evidence" value="ECO:0007669"/>
    <property type="project" value="UniProtKB-KW"/>
</dbReference>
<reference evidence="11" key="2">
    <citation type="submission" date="2015-06" db="UniProtKB">
        <authorList>
            <consortium name="EnsemblMetazoa"/>
        </authorList>
    </citation>
    <scope>IDENTIFICATION</scope>
</reference>